<protein>
    <submittedName>
        <fullName evidence="2">Uncharacterized protein</fullName>
    </submittedName>
</protein>
<dbReference type="EMBL" id="CP029480">
    <property type="protein sequence ID" value="AWV97594.1"/>
    <property type="molecule type" value="Genomic_DNA"/>
</dbReference>
<proteinExistence type="predicted"/>
<reference evidence="2 3" key="1">
    <citation type="submission" date="2018-05" db="EMBL/GenBank/DDBJ databases">
        <title>Complete genome sequence of Arcticibacterium luteifluviistationis SM1504T, a cytophagaceae bacterium isolated from Arctic surface seawater.</title>
        <authorList>
            <person name="Li Y."/>
            <person name="Qin Q.-L."/>
        </authorList>
    </citation>
    <scope>NUCLEOTIDE SEQUENCE [LARGE SCALE GENOMIC DNA]</scope>
    <source>
        <strain evidence="2 3">SM1504</strain>
    </source>
</reference>
<keyword evidence="1" id="KW-0812">Transmembrane</keyword>
<dbReference type="Proteomes" id="UP000249873">
    <property type="component" value="Chromosome"/>
</dbReference>
<evidence type="ECO:0000313" key="2">
    <source>
        <dbReference type="EMBL" id="AWV97594.1"/>
    </source>
</evidence>
<keyword evidence="3" id="KW-1185">Reference proteome</keyword>
<feature type="transmembrane region" description="Helical" evidence="1">
    <location>
        <begin position="35"/>
        <end position="54"/>
    </location>
</feature>
<gene>
    <name evidence="2" type="ORF">DJ013_05200</name>
</gene>
<name>A0A2Z4G8X7_9BACT</name>
<accession>A0A2Z4G8X7</accession>
<evidence type="ECO:0000313" key="3">
    <source>
        <dbReference type="Proteomes" id="UP000249873"/>
    </source>
</evidence>
<keyword evidence="1" id="KW-0472">Membrane</keyword>
<dbReference type="KEGG" id="als:DJ013_05200"/>
<sequence length="61" mass="7275">MQDFYFSGDTIGDKTDSFYANPIELDRYIKSIAPLYILFFLNSDIYFISSYNLFQNILQRK</sequence>
<evidence type="ECO:0000256" key="1">
    <source>
        <dbReference type="SAM" id="Phobius"/>
    </source>
</evidence>
<keyword evidence="1" id="KW-1133">Transmembrane helix</keyword>
<dbReference type="AlphaFoldDB" id="A0A2Z4G8X7"/>
<organism evidence="2 3">
    <name type="scientific">Arcticibacterium luteifluviistationis</name>
    <dbReference type="NCBI Taxonomy" id="1784714"/>
    <lineage>
        <taxon>Bacteria</taxon>
        <taxon>Pseudomonadati</taxon>
        <taxon>Bacteroidota</taxon>
        <taxon>Cytophagia</taxon>
        <taxon>Cytophagales</taxon>
        <taxon>Leadbetterellaceae</taxon>
        <taxon>Arcticibacterium</taxon>
    </lineage>
</organism>